<evidence type="ECO:0000313" key="1">
    <source>
        <dbReference type="EMBL" id="TNN62382.1"/>
    </source>
</evidence>
<evidence type="ECO:0000313" key="2">
    <source>
        <dbReference type="Proteomes" id="UP000314294"/>
    </source>
</evidence>
<sequence>MVPVTLLERLQAVVLIDQFLVLEESGQHLVENLPLESCGNVDGPGFRMDDFHRFPTAYPTPNDNTRRRAFESGHGAFAASALAGPQRETEIRQTLQHKALLDGLMCTCSPFLLPLPEDSFELMCHAENLPL</sequence>
<organism evidence="1 2">
    <name type="scientific">Liparis tanakae</name>
    <name type="common">Tanaka's snailfish</name>
    <dbReference type="NCBI Taxonomy" id="230148"/>
    <lineage>
        <taxon>Eukaryota</taxon>
        <taxon>Metazoa</taxon>
        <taxon>Chordata</taxon>
        <taxon>Craniata</taxon>
        <taxon>Vertebrata</taxon>
        <taxon>Euteleostomi</taxon>
        <taxon>Actinopterygii</taxon>
        <taxon>Neopterygii</taxon>
        <taxon>Teleostei</taxon>
        <taxon>Neoteleostei</taxon>
        <taxon>Acanthomorphata</taxon>
        <taxon>Eupercaria</taxon>
        <taxon>Perciformes</taxon>
        <taxon>Cottioidei</taxon>
        <taxon>Cottales</taxon>
        <taxon>Liparidae</taxon>
        <taxon>Liparis</taxon>
    </lineage>
</organism>
<gene>
    <name evidence="1" type="ORF">EYF80_027393</name>
</gene>
<accession>A0A4Z2HC81</accession>
<reference evidence="1 2" key="1">
    <citation type="submission" date="2019-03" db="EMBL/GenBank/DDBJ databases">
        <title>First draft genome of Liparis tanakae, snailfish: a comprehensive survey of snailfish specific genes.</title>
        <authorList>
            <person name="Kim W."/>
            <person name="Song I."/>
            <person name="Jeong J.-H."/>
            <person name="Kim D."/>
            <person name="Kim S."/>
            <person name="Ryu S."/>
            <person name="Song J.Y."/>
            <person name="Lee S.K."/>
        </authorList>
    </citation>
    <scope>NUCLEOTIDE SEQUENCE [LARGE SCALE GENOMIC DNA]</scope>
    <source>
        <tissue evidence="1">Muscle</tissue>
    </source>
</reference>
<dbReference type="EMBL" id="SRLO01000294">
    <property type="protein sequence ID" value="TNN62382.1"/>
    <property type="molecule type" value="Genomic_DNA"/>
</dbReference>
<name>A0A4Z2HC81_9TELE</name>
<keyword evidence="2" id="KW-1185">Reference proteome</keyword>
<comment type="caution">
    <text evidence="1">The sequence shown here is derived from an EMBL/GenBank/DDBJ whole genome shotgun (WGS) entry which is preliminary data.</text>
</comment>
<dbReference type="Proteomes" id="UP000314294">
    <property type="component" value="Unassembled WGS sequence"/>
</dbReference>
<proteinExistence type="predicted"/>
<dbReference type="AlphaFoldDB" id="A0A4Z2HC81"/>
<protein>
    <submittedName>
        <fullName evidence="1">Uncharacterized protein</fullName>
    </submittedName>
</protein>